<sequence length="194" mass="22076">MFPIERQEQIKQLIQMNKTLRISELSERFNVSEMTIHRDLNPLVEEGLISKFSGGMSLIEKNYQTLSDPNNCVYCYKPNRSNMVYHLILPGGEIESACCAHCGLLRHRQLGQEVSHAICYDFFLNTTISASLTWFVMDTTLNVACCQPQVLTFANGADARKFVNGFGGTVYGFREAMDTVYQQMFEHSECCDDD</sequence>
<dbReference type="SUPFAM" id="SSF46785">
    <property type="entry name" value="Winged helix' DNA-binding domain"/>
    <property type="match status" value="1"/>
</dbReference>
<evidence type="ECO:0000259" key="4">
    <source>
        <dbReference type="PROSITE" id="PS51000"/>
    </source>
</evidence>
<evidence type="ECO:0000256" key="2">
    <source>
        <dbReference type="ARBA" id="ARBA00023125"/>
    </source>
</evidence>
<dbReference type="PROSITE" id="PS00894">
    <property type="entry name" value="HTH_DEOR_1"/>
    <property type="match status" value="1"/>
</dbReference>
<evidence type="ECO:0000313" key="5">
    <source>
        <dbReference type="EMBL" id="MFC7747432.1"/>
    </source>
</evidence>
<keyword evidence="2" id="KW-0238">DNA-binding</keyword>
<dbReference type="Pfam" id="PF08220">
    <property type="entry name" value="HTH_DeoR"/>
    <property type="match status" value="1"/>
</dbReference>
<dbReference type="InterPro" id="IPR036390">
    <property type="entry name" value="WH_DNA-bd_sf"/>
</dbReference>
<organism evidence="5 6">
    <name type="scientific">Lentibacillus kimchii</name>
    <dbReference type="NCBI Taxonomy" id="1542911"/>
    <lineage>
        <taxon>Bacteria</taxon>
        <taxon>Bacillati</taxon>
        <taxon>Bacillota</taxon>
        <taxon>Bacilli</taxon>
        <taxon>Bacillales</taxon>
        <taxon>Bacillaceae</taxon>
        <taxon>Lentibacillus</taxon>
    </lineage>
</organism>
<dbReference type="InterPro" id="IPR036388">
    <property type="entry name" value="WH-like_DNA-bd_sf"/>
</dbReference>
<evidence type="ECO:0000313" key="6">
    <source>
        <dbReference type="Proteomes" id="UP001596620"/>
    </source>
</evidence>
<reference evidence="6" key="1">
    <citation type="journal article" date="2019" name="Int. J. Syst. Evol. Microbiol.">
        <title>The Global Catalogue of Microorganisms (GCM) 10K type strain sequencing project: providing services to taxonomists for standard genome sequencing and annotation.</title>
        <authorList>
            <consortium name="The Broad Institute Genomics Platform"/>
            <consortium name="The Broad Institute Genome Sequencing Center for Infectious Disease"/>
            <person name="Wu L."/>
            <person name="Ma J."/>
        </authorList>
    </citation>
    <scope>NUCLEOTIDE SEQUENCE [LARGE SCALE GENOMIC DNA]</scope>
    <source>
        <strain evidence="6">JCM 30234</strain>
    </source>
</reference>
<dbReference type="PRINTS" id="PR00037">
    <property type="entry name" value="HTHLACR"/>
</dbReference>
<comment type="caution">
    <text evidence="5">The sequence shown here is derived from an EMBL/GenBank/DDBJ whole genome shotgun (WGS) entry which is preliminary data.</text>
</comment>
<accession>A0ABW2UU41</accession>
<dbReference type="Gene3D" id="1.10.10.10">
    <property type="entry name" value="Winged helix-like DNA-binding domain superfamily/Winged helix DNA-binding domain"/>
    <property type="match status" value="1"/>
</dbReference>
<dbReference type="PANTHER" id="PTHR41247:SF1">
    <property type="entry name" value="HTH-TYPE TRANSCRIPTIONAL REPRESSOR YCNK"/>
    <property type="match status" value="1"/>
</dbReference>
<dbReference type="Gene3D" id="3.30.70.2050">
    <property type="match status" value="1"/>
</dbReference>
<gene>
    <name evidence="5" type="ORF">ACFQU8_09325</name>
</gene>
<dbReference type="InterPro" id="IPR008719">
    <property type="entry name" value="N2O_reductase_NosL"/>
</dbReference>
<feature type="domain" description="HTH deoR-type" evidence="4">
    <location>
        <begin position="3"/>
        <end position="58"/>
    </location>
</feature>
<dbReference type="SUPFAM" id="SSF160387">
    <property type="entry name" value="NosL/MerB-like"/>
    <property type="match status" value="1"/>
</dbReference>
<dbReference type="EMBL" id="JBHTGR010000024">
    <property type="protein sequence ID" value="MFC7747432.1"/>
    <property type="molecule type" value="Genomic_DNA"/>
</dbReference>
<name>A0ABW2UU41_9BACI</name>
<keyword evidence="3" id="KW-0804">Transcription</keyword>
<protein>
    <submittedName>
        <fullName evidence="5">DeoR family transcriptional regulator</fullName>
    </submittedName>
</protein>
<dbReference type="InterPro" id="IPR018356">
    <property type="entry name" value="Tscrpt_reg_HTH_DeoR_CS"/>
</dbReference>
<dbReference type="PANTHER" id="PTHR41247">
    <property type="entry name" value="HTH-TYPE TRANSCRIPTIONAL REPRESSOR YCNK"/>
    <property type="match status" value="1"/>
</dbReference>
<dbReference type="Proteomes" id="UP001596620">
    <property type="component" value="Unassembled WGS sequence"/>
</dbReference>
<dbReference type="PROSITE" id="PS51000">
    <property type="entry name" value="HTH_DEOR_2"/>
    <property type="match status" value="1"/>
</dbReference>
<dbReference type="InterPro" id="IPR001034">
    <property type="entry name" value="DeoR_HTH"/>
</dbReference>
<keyword evidence="6" id="KW-1185">Reference proteome</keyword>
<proteinExistence type="predicted"/>
<evidence type="ECO:0000256" key="1">
    <source>
        <dbReference type="ARBA" id="ARBA00023015"/>
    </source>
</evidence>
<dbReference type="RefSeq" id="WP_382359071.1">
    <property type="nucleotide sequence ID" value="NZ_JBHTGR010000024.1"/>
</dbReference>
<keyword evidence="1" id="KW-0805">Transcription regulation</keyword>
<dbReference type="SMART" id="SM00420">
    <property type="entry name" value="HTH_DEOR"/>
    <property type="match status" value="1"/>
</dbReference>
<evidence type="ECO:0000256" key="3">
    <source>
        <dbReference type="ARBA" id="ARBA00023163"/>
    </source>
</evidence>